<reference evidence="1 2" key="1">
    <citation type="submission" date="2018-05" db="EMBL/GenBank/DDBJ databases">
        <title>Genetic diversity of glacier-inhabiting Cryobacterium bacteria in China and description of Cryobacterium mengkeensis sp. nov. and Arthrobacter glacialis sp. nov.</title>
        <authorList>
            <person name="Liu Q."/>
            <person name="Xin Y.-H."/>
        </authorList>
    </citation>
    <scope>NUCLEOTIDE SEQUENCE [LARGE SCALE GENOMIC DNA]</scope>
    <source>
        <strain evidence="1 2">LI2</strain>
    </source>
</reference>
<name>A0A2V5LV76_9MICC</name>
<comment type="caution">
    <text evidence="1">The sequence shown here is derived from an EMBL/GenBank/DDBJ whole genome shotgun (WGS) entry which is preliminary data.</text>
</comment>
<gene>
    <name evidence="1" type="ORF">CVV68_16145</name>
</gene>
<dbReference type="Proteomes" id="UP000247832">
    <property type="component" value="Unassembled WGS sequence"/>
</dbReference>
<sequence length="84" mass="9450">MTAGVLVIEQKMLERLPVLEQNTAFGSMKSPSKVFTVVGGRITVLDRRATITVLYYARPRSLWLWPSKSRSKDCTCSHSHEIAV</sequence>
<evidence type="ECO:0000313" key="1">
    <source>
        <dbReference type="EMBL" id="PYI65936.1"/>
    </source>
</evidence>
<accession>A0A2V5LV76</accession>
<keyword evidence="2" id="KW-1185">Reference proteome</keyword>
<dbReference type="EMBL" id="QJVD01000019">
    <property type="protein sequence ID" value="PYI65936.1"/>
    <property type="molecule type" value="Genomic_DNA"/>
</dbReference>
<evidence type="ECO:0000313" key="2">
    <source>
        <dbReference type="Proteomes" id="UP000247832"/>
    </source>
</evidence>
<organism evidence="1 2">
    <name type="scientific">Arthrobacter livingstonensis</name>
    <dbReference type="NCBI Taxonomy" id="670078"/>
    <lineage>
        <taxon>Bacteria</taxon>
        <taxon>Bacillati</taxon>
        <taxon>Actinomycetota</taxon>
        <taxon>Actinomycetes</taxon>
        <taxon>Micrococcales</taxon>
        <taxon>Micrococcaceae</taxon>
        <taxon>Arthrobacter</taxon>
    </lineage>
</organism>
<protein>
    <submittedName>
        <fullName evidence="1">Uncharacterized protein</fullName>
    </submittedName>
</protein>
<dbReference type="AlphaFoldDB" id="A0A2V5LV76"/>
<proteinExistence type="predicted"/>